<dbReference type="Pfam" id="PF26325">
    <property type="entry name" value="YhjD"/>
    <property type="match status" value="1"/>
</dbReference>
<accession>A0ABW4DHB3</accession>
<comment type="caution">
    <text evidence="1">The sequence shown here is derived from an EMBL/GenBank/DDBJ whole genome shotgun (WGS) entry which is preliminary data.</text>
</comment>
<dbReference type="InterPro" id="IPR058600">
    <property type="entry name" value="YhjD-like"/>
</dbReference>
<dbReference type="RefSeq" id="WP_377530266.1">
    <property type="nucleotide sequence ID" value="NZ_JBHTES010000001.1"/>
</dbReference>
<gene>
    <name evidence="1" type="ORF">ACFQ5D_22690</name>
</gene>
<protein>
    <submittedName>
        <fullName evidence="1">Uncharacterized protein</fullName>
    </submittedName>
</protein>
<keyword evidence="2" id="KW-1185">Reference proteome</keyword>
<name>A0ABW4DHB3_9BACL</name>
<evidence type="ECO:0000313" key="2">
    <source>
        <dbReference type="Proteomes" id="UP001597340"/>
    </source>
</evidence>
<dbReference type="EMBL" id="JBHTNZ010000066">
    <property type="protein sequence ID" value="MFD1464092.1"/>
    <property type="molecule type" value="Genomic_DNA"/>
</dbReference>
<dbReference type="Proteomes" id="UP001597340">
    <property type="component" value="Unassembled WGS sequence"/>
</dbReference>
<reference evidence="2" key="1">
    <citation type="journal article" date="2019" name="Int. J. Syst. Evol. Microbiol.">
        <title>The Global Catalogue of Microorganisms (GCM) 10K type strain sequencing project: providing services to taxonomists for standard genome sequencing and annotation.</title>
        <authorList>
            <consortium name="The Broad Institute Genomics Platform"/>
            <consortium name="The Broad Institute Genome Sequencing Center for Infectious Disease"/>
            <person name="Wu L."/>
            <person name="Ma J."/>
        </authorList>
    </citation>
    <scope>NUCLEOTIDE SEQUENCE [LARGE SCALE GENOMIC DNA]</scope>
    <source>
        <strain evidence="2">CCM 9147</strain>
    </source>
</reference>
<organism evidence="1 2">
    <name type="scientific">Paenibacillus farraposensis</name>
    <dbReference type="NCBI Taxonomy" id="2807095"/>
    <lineage>
        <taxon>Bacteria</taxon>
        <taxon>Bacillati</taxon>
        <taxon>Bacillota</taxon>
        <taxon>Bacilli</taxon>
        <taxon>Bacillales</taxon>
        <taxon>Paenibacillaceae</taxon>
        <taxon>Paenibacillus</taxon>
    </lineage>
</organism>
<evidence type="ECO:0000313" key="1">
    <source>
        <dbReference type="EMBL" id="MFD1464092.1"/>
    </source>
</evidence>
<sequence length="71" mass="8377">MTKEQYRVRQKMRKRGIKVLEQHELEDGITAKYLCRGYVHVARILWGKVKSDTEVRLVAYLGVDISEIQRS</sequence>
<proteinExistence type="predicted"/>